<sequence>MKRTVTRTLAAVAALGVAASLAACSTDSGGDAEGPLTVWIMGDSGANFEQLVAPFTEETGIEVEVVAVPWDAIDERLTTAVASGSGPDLLQIGLSKLRTFADAGALLPLDDYLGDHPGLAADNFPDGVAEATQVGGETVSVPWVSDTRVLFYRSDILEENGIDAPPASWDELREDAATLAARGDGQYGYYIPQWDSPLPVIMTWDFGGDIIDADGNVDFDTPEFAEAVDLYTGLYADGSVPTNSDFDQTQGFISGITPMLVSGPYLARSIADAAPELDGKWGVTMVPGADEKTSLFAGSNLGVWHNTEQVEASLDLLEYLSSVEAQLSWFEINGELPAVSAALEDAGLQSDPLVEVYSQQLADSKVLPLVPNWDGATGSDLLAALNAIVLTGADRDATLAELFAKTEGVSIG</sequence>
<evidence type="ECO:0000256" key="1">
    <source>
        <dbReference type="SAM" id="SignalP"/>
    </source>
</evidence>
<dbReference type="RefSeq" id="WP_191284128.1">
    <property type="nucleotide sequence ID" value="NZ_BNAI01000009.1"/>
</dbReference>
<dbReference type="EMBL" id="BNAI01000009">
    <property type="protein sequence ID" value="GHF25036.1"/>
    <property type="molecule type" value="Genomic_DNA"/>
</dbReference>
<dbReference type="Pfam" id="PF01547">
    <property type="entry name" value="SBP_bac_1"/>
    <property type="match status" value="1"/>
</dbReference>
<dbReference type="Gene3D" id="3.40.190.10">
    <property type="entry name" value="Periplasmic binding protein-like II"/>
    <property type="match status" value="2"/>
</dbReference>
<accession>A0A8J3GSR8</accession>
<comment type="caution">
    <text evidence="2">The sequence shown here is derived from an EMBL/GenBank/DDBJ whole genome shotgun (WGS) entry which is preliminary data.</text>
</comment>
<evidence type="ECO:0000313" key="3">
    <source>
        <dbReference type="Proteomes" id="UP000617531"/>
    </source>
</evidence>
<dbReference type="Proteomes" id="UP000617531">
    <property type="component" value="Unassembled WGS sequence"/>
</dbReference>
<keyword evidence="3" id="KW-1185">Reference proteome</keyword>
<protein>
    <submittedName>
        <fullName evidence="2">Sugar ABC transporter substrate-binding protein</fullName>
    </submittedName>
</protein>
<keyword evidence="1" id="KW-0732">Signal</keyword>
<dbReference type="AlphaFoldDB" id="A0A8J3GSR8"/>
<dbReference type="SUPFAM" id="SSF53850">
    <property type="entry name" value="Periplasmic binding protein-like II"/>
    <property type="match status" value="1"/>
</dbReference>
<dbReference type="InterPro" id="IPR006059">
    <property type="entry name" value="SBP"/>
</dbReference>
<organism evidence="2 3">
    <name type="scientific">Pseudolysinimonas yzui</name>
    <dbReference type="NCBI Taxonomy" id="2708254"/>
    <lineage>
        <taxon>Bacteria</taxon>
        <taxon>Bacillati</taxon>
        <taxon>Actinomycetota</taxon>
        <taxon>Actinomycetes</taxon>
        <taxon>Micrococcales</taxon>
        <taxon>Microbacteriaceae</taxon>
        <taxon>Pseudolysinimonas</taxon>
    </lineage>
</organism>
<reference evidence="2" key="2">
    <citation type="submission" date="2020-09" db="EMBL/GenBank/DDBJ databases">
        <authorList>
            <person name="Sun Q."/>
            <person name="Zhou Y."/>
        </authorList>
    </citation>
    <scope>NUCLEOTIDE SEQUENCE</scope>
    <source>
        <strain evidence="2">CGMCC 1.16548</strain>
    </source>
</reference>
<proteinExistence type="predicted"/>
<gene>
    <name evidence="2" type="ORF">GCM10011600_27650</name>
</gene>
<reference evidence="2" key="1">
    <citation type="journal article" date="2014" name="Int. J. Syst. Evol. Microbiol.">
        <title>Complete genome sequence of Corynebacterium casei LMG S-19264T (=DSM 44701T), isolated from a smear-ripened cheese.</title>
        <authorList>
            <consortium name="US DOE Joint Genome Institute (JGI-PGF)"/>
            <person name="Walter F."/>
            <person name="Albersmeier A."/>
            <person name="Kalinowski J."/>
            <person name="Ruckert C."/>
        </authorList>
    </citation>
    <scope>NUCLEOTIDE SEQUENCE</scope>
    <source>
        <strain evidence="2">CGMCC 1.16548</strain>
    </source>
</reference>
<dbReference type="PANTHER" id="PTHR43649">
    <property type="entry name" value="ARABINOSE-BINDING PROTEIN-RELATED"/>
    <property type="match status" value="1"/>
</dbReference>
<feature type="signal peptide" evidence="1">
    <location>
        <begin position="1"/>
        <end position="22"/>
    </location>
</feature>
<dbReference type="PROSITE" id="PS51257">
    <property type="entry name" value="PROKAR_LIPOPROTEIN"/>
    <property type="match status" value="1"/>
</dbReference>
<evidence type="ECO:0000313" key="2">
    <source>
        <dbReference type="EMBL" id="GHF25036.1"/>
    </source>
</evidence>
<dbReference type="PANTHER" id="PTHR43649:SF12">
    <property type="entry name" value="DIACETYLCHITOBIOSE BINDING PROTEIN DASA"/>
    <property type="match status" value="1"/>
</dbReference>
<feature type="chain" id="PRO_5035284215" evidence="1">
    <location>
        <begin position="23"/>
        <end position="412"/>
    </location>
</feature>
<name>A0A8J3GSR8_9MICO</name>
<dbReference type="InterPro" id="IPR050490">
    <property type="entry name" value="Bact_solute-bd_prot1"/>
</dbReference>